<keyword evidence="3" id="KW-1185">Reference proteome</keyword>
<dbReference type="GO" id="GO:0071111">
    <property type="term" value="F:cyclic-guanylate-specific phosphodiesterase activity"/>
    <property type="evidence" value="ECO:0007669"/>
    <property type="project" value="UniProtKB-EC"/>
</dbReference>
<dbReference type="AlphaFoldDB" id="A0A0J1FKD0"/>
<keyword evidence="2" id="KW-0378">Hydrolase</keyword>
<dbReference type="EMBL" id="LDZY01000020">
    <property type="protein sequence ID" value="KLU63934.1"/>
    <property type="molecule type" value="Genomic_DNA"/>
</dbReference>
<comment type="caution">
    <text evidence="2">The sequence shown here is derived from an EMBL/GenBank/DDBJ whole genome shotgun (WGS) entry which is preliminary data.</text>
</comment>
<dbReference type="PATRIC" id="fig|476652.3.peg.4411"/>
<protein>
    <submittedName>
        <fullName evidence="2">Cyclic di-GMP phosphodiesterase response regulator RpfG</fullName>
        <ecNumber evidence="2">3.1.4.52</ecNumber>
    </submittedName>
</protein>
<dbReference type="SMART" id="SM00471">
    <property type="entry name" value="HDc"/>
    <property type="match status" value="1"/>
</dbReference>
<dbReference type="Gene3D" id="1.10.3210.10">
    <property type="entry name" value="Hypothetical protein af1432"/>
    <property type="match status" value="1"/>
</dbReference>
<dbReference type="RefSeq" id="WP_047811935.1">
    <property type="nucleotide sequence ID" value="NZ_LDZY01000020.1"/>
</dbReference>
<dbReference type="Pfam" id="PF13487">
    <property type="entry name" value="HD_5"/>
    <property type="match status" value="1"/>
</dbReference>
<dbReference type="PANTHER" id="PTHR43155">
    <property type="entry name" value="CYCLIC DI-GMP PHOSPHODIESTERASE PA4108-RELATED"/>
    <property type="match status" value="1"/>
</dbReference>
<name>A0A0J1FKD0_9FIRM</name>
<feature type="domain" description="HD-GYP" evidence="1">
    <location>
        <begin position="107"/>
        <end position="303"/>
    </location>
</feature>
<dbReference type="CDD" id="cd00077">
    <property type="entry name" value="HDc"/>
    <property type="match status" value="1"/>
</dbReference>
<evidence type="ECO:0000259" key="1">
    <source>
        <dbReference type="PROSITE" id="PS51832"/>
    </source>
</evidence>
<evidence type="ECO:0000313" key="2">
    <source>
        <dbReference type="EMBL" id="KLU63934.1"/>
    </source>
</evidence>
<dbReference type="InterPro" id="IPR003607">
    <property type="entry name" value="HD/PDEase_dom"/>
</dbReference>
<dbReference type="InterPro" id="IPR037522">
    <property type="entry name" value="HD_GYP_dom"/>
</dbReference>
<accession>A0A0J1FKD0</accession>
<dbReference type="STRING" id="476652.DEAC_c41630"/>
<gene>
    <name evidence="2" type="primary">rpfG_12</name>
    <name evidence="2" type="ORF">DEAC_c41630</name>
</gene>
<dbReference type="PROSITE" id="PS51832">
    <property type="entry name" value="HD_GYP"/>
    <property type="match status" value="1"/>
</dbReference>
<dbReference type="PANTHER" id="PTHR43155:SF2">
    <property type="entry name" value="CYCLIC DI-GMP PHOSPHODIESTERASE PA4108"/>
    <property type="match status" value="1"/>
</dbReference>
<organism evidence="2 3">
    <name type="scientific">Desulfosporosinus acididurans</name>
    <dbReference type="NCBI Taxonomy" id="476652"/>
    <lineage>
        <taxon>Bacteria</taxon>
        <taxon>Bacillati</taxon>
        <taxon>Bacillota</taxon>
        <taxon>Clostridia</taxon>
        <taxon>Eubacteriales</taxon>
        <taxon>Desulfitobacteriaceae</taxon>
        <taxon>Desulfosporosinus</taxon>
    </lineage>
</organism>
<dbReference type="Proteomes" id="UP000036356">
    <property type="component" value="Unassembled WGS sequence"/>
</dbReference>
<reference evidence="2 3" key="1">
    <citation type="submission" date="2015-06" db="EMBL/GenBank/DDBJ databases">
        <title>Draft genome of the moderately acidophilic sulfate reducer Candidatus Desulfosporosinus acididurans strain M1.</title>
        <authorList>
            <person name="Poehlein A."/>
            <person name="Petzsch P."/>
            <person name="Johnson B.D."/>
            <person name="Schloemann M."/>
            <person name="Daniel R."/>
            <person name="Muehling M."/>
        </authorList>
    </citation>
    <scope>NUCLEOTIDE SEQUENCE [LARGE SCALE GENOMIC DNA]</scope>
    <source>
        <strain evidence="2 3">M1</strain>
    </source>
</reference>
<dbReference type="EC" id="3.1.4.52" evidence="2"/>
<dbReference type="SUPFAM" id="SSF109604">
    <property type="entry name" value="HD-domain/PDEase-like"/>
    <property type="match status" value="1"/>
</dbReference>
<evidence type="ECO:0000313" key="3">
    <source>
        <dbReference type="Proteomes" id="UP000036356"/>
    </source>
</evidence>
<sequence length="355" mass="40231">MRLVNTHFVKEGSVLARPVINSSGRILLQSGVRVTALYIERLIAMGYDVLFIEDDRLDDVELFSTISEKTREVAYKTIQNISKYIECNTEKSLPVSGVRLTIKEMINDLLSSKDILGNLTDIQGYDNYTFHHSINTTIIALVLGIASGYNDQRLLEFGMGVLMHDIGKIMIPECILNKKTPLTDEEFTEIKKHTTNGFDILRKNNDFSLLSAHIAFQHQEKWNGSGYPRGLKGTEIHEYGRMAAVADVYEALTSRRVYRKAVEPNEAYEYIIAQANSHFDPRMLELFKKHIAVYPSGSGILLSNGQRGNVVKQNSLFPNRPYVRVFYQGEVELSEPIDYNLADCPSIMIIAVENR</sequence>
<proteinExistence type="predicted"/>